<feature type="domain" description="PEP-utilising enzyme mobile" evidence="1">
    <location>
        <begin position="751"/>
        <end position="805"/>
    </location>
</feature>
<dbReference type="InterPro" id="IPR013815">
    <property type="entry name" value="ATP_grasp_subdomain_1"/>
</dbReference>
<dbReference type="Pfam" id="PF01326">
    <property type="entry name" value="PPDK_N"/>
    <property type="match status" value="1"/>
</dbReference>
<evidence type="ECO:0000259" key="1">
    <source>
        <dbReference type="Pfam" id="PF00391"/>
    </source>
</evidence>
<dbReference type="InParanoid" id="A0A1Y5SDU0"/>
<dbReference type="InterPro" id="IPR036637">
    <property type="entry name" value="Phosphohistidine_dom_sf"/>
</dbReference>
<dbReference type="SUPFAM" id="SSF52009">
    <property type="entry name" value="Phosphohistidine domain"/>
    <property type="match status" value="1"/>
</dbReference>
<dbReference type="GO" id="GO:0005524">
    <property type="term" value="F:ATP binding"/>
    <property type="evidence" value="ECO:0007669"/>
    <property type="project" value="InterPro"/>
</dbReference>
<dbReference type="PANTHER" id="PTHR43615:SF1">
    <property type="entry name" value="PPDK_N DOMAIN-CONTAINING PROTEIN"/>
    <property type="match status" value="1"/>
</dbReference>
<dbReference type="PANTHER" id="PTHR43615">
    <property type="entry name" value="PHOSPHOENOLPYRUVATE SYNTHASE-RELATED"/>
    <property type="match status" value="1"/>
</dbReference>
<evidence type="ECO:0000313" key="4">
    <source>
        <dbReference type="Proteomes" id="UP000193200"/>
    </source>
</evidence>
<organism evidence="3 4">
    <name type="scientific">Oceanibacterium hippocampi</name>
    <dbReference type="NCBI Taxonomy" id="745714"/>
    <lineage>
        <taxon>Bacteria</taxon>
        <taxon>Pseudomonadati</taxon>
        <taxon>Pseudomonadota</taxon>
        <taxon>Alphaproteobacteria</taxon>
        <taxon>Sneathiellales</taxon>
        <taxon>Sneathiellaceae</taxon>
        <taxon>Oceanibacterium</taxon>
    </lineage>
</organism>
<protein>
    <recommendedName>
        <fullName evidence="5">Phosphoenolpyruvate synthase</fullName>
    </recommendedName>
</protein>
<sequence length="829" mass="89674">MFPLRSIISEPHVDQPLKERLPANVPWGVAARARRDFRFGSKAETLLALAPTLHRARILDLRHFTVQRWQAERELVVREVQAAFPRQRLVVRSSAIGEDGDAASMAGAYRSCLGVESANRVVLATAIDAVVQSYGGDPRDQVLVQPMLDDIALSGVAMTRNLDDGAPYYVINYDDESGKTDTITGGTGVNKTVLVHRRSRPDHIESPRIAQIVEGLREIERVVGTLPLDVEFGLDRSGLLHVFQVRPIAARTRWRPETAAEIDGQLAAAERFIAERSAPRDGLLGRRTVLGIMPDWNPAEMIGTTPRPLAASLYRRLITARVWAEARESMGYRGVPGEELMVMIGGRPYIDVRCSFNSLLPAALAPETGARLVDAWVDRLAAHPEFHDKVEFEVAQTCLDFGFSGTFEARYAGLLGAAERDSFVEALGCLTERALEPGAGGSLARAENAVATLHAAQHRRGPLPTGNAGSHATIAAIVRLIAEAREFGTRPFAVLARHGFIAESLLRSAVAREALTPARLNLFKAGIRTVGGALASDLAEVLNGSGARADFVERYGHLRPGTYDITSARYADRSDLFETGRVPPLAPAPEAFEPTAAEIRAIDLLLAETGVGSVDAAGLFAYARRAIVGREFGKFIFTRNLSDLLELVAAWGAAHDLDREALSHLVIDDLLELAVAPPLGELGHWLAERVAAGRRRTAEARALKLSYLIRDAHDLYVVPLHRSAPNFIGAGRVEAPVVALDAHGDGRALAGRVVCIENADPGFDWIFSRGIAGLVTKFGGPNSHMAIRCAEFGLPAAIGCGEQVVDRIVRHGLVELNCAEKLLRPLTGG</sequence>
<evidence type="ECO:0000259" key="2">
    <source>
        <dbReference type="Pfam" id="PF01326"/>
    </source>
</evidence>
<dbReference type="AlphaFoldDB" id="A0A1Y5SDU0"/>
<dbReference type="Gene3D" id="3.30.1490.20">
    <property type="entry name" value="ATP-grasp fold, A domain"/>
    <property type="match status" value="1"/>
</dbReference>
<accession>A0A1Y5SDU0</accession>
<proteinExistence type="predicted"/>
<dbReference type="SUPFAM" id="SSF56059">
    <property type="entry name" value="Glutathione synthetase ATP-binding domain-like"/>
    <property type="match status" value="1"/>
</dbReference>
<dbReference type="InterPro" id="IPR008279">
    <property type="entry name" value="PEP-util_enz_mobile_dom"/>
</dbReference>
<dbReference type="GO" id="GO:0016301">
    <property type="term" value="F:kinase activity"/>
    <property type="evidence" value="ECO:0007669"/>
    <property type="project" value="InterPro"/>
</dbReference>
<reference evidence="3 4" key="1">
    <citation type="submission" date="2017-03" db="EMBL/GenBank/DDBJ databases">
        <authorList>
            <person name="Afonso C.L."/>
            <person name="Miller P.J."/>
            <person name="Scott M.A."/>
            <person name="Spackman E."/>
            <person name="Goraichik I."/>
            <person name="Dimitrov K.M."/>
            <person name="Suarez D.L."/>
            <person name="Swayne D.E."/>
        </authorList>
    </citation>
    <scope>NUCLEOTIDE SEQUENCE [LARGE SCALE GENOMIC DNA]</scope>
    <source>
        <strain evidence="3 4">CECT 7691</strain>
    </source>
</reference>
<dbReference type="InterPro" id="IPR051549">
    <property type="entry name" value="PEP_Utilizing_Enz"/>
</dbReference>
<keyword evidence="4" id="KW-1185">Reference proteome</keyword>
<dbReference type="InterPro" id="IPR002192">
    <property type="entry name" value="PPDK_AMP/ATP-bd"/>
</dbReference>
<name>A0A1Y5SDU0_9PROT</name>
<dbReference type="NCBIfam" id="NF004508">
    <property type="entry name" value="PRK05849.1"/>
    <property type="match status" value="1"/>
</dbReference>
<gene>
    <name evidence="3" type="ORF">OCH7691_01583</name>
</gene>
<evidence type="ECO:0000313" key="3">
    <source>
        <dbReference type="EMBL" id="SLN38425.1"/>
    </source>
</evidence>
<dbReference type="RefSeq" id="WP_176244964.1">
    <property type="nucleotide sequence ID" value="NZ_FWFR01000001.1"/>
</dbReference>
<dbReference type="EMBL" id="FWFR01000001">
    <property type="protein sequence ID" value="SLN38425.1"/>
    <property type="molecule type" value="Genomic_DNA"/>
</dbReference>
<dbReference type="Pfam" id="PF00391">
    <property type="entry name" value="PEP-utilizers"/>
    <property type="match status" value="1"/>
</dbReference>
<dbReference type="Proteomes" id="UP000193200">
    <property type="component" value="Unassembled WGS sequence"/>
</dbReference>
<dbReference type="Gene3D" id="3.50.30.10">
    <property type="entry name" value="Phosphohistidine domain"/>
    <property type="match status" value="1"/>
</dbReference>
<feature type="domain" description="Pyruvate phosphate dikinase AMP/ATP-binding" evidence="2">
    <location>
        <begin position="81"/>
        <end position="133"/>
    </location>
</feature>
<evidence type="ECO:0008006" key="5">
    <source>
        <dbReference type="Google" id="ProtNLM"/>
    </source>
</evidence>